<sequence>MSKHPWENPTIFEQNRLPARAHFFAFTRDPGQFVYSPWESQDYLSLNGDWKFSLVANPFEVDANFASAQFNDSDWGTIPVPGNWELNGYSYPNYVNTLPDFERQEELGHISHTNNPTGLYRTLFTLPPQWAGDEVVLYIGAVKSAVKVWLNGQDVGYSQDSKTAAEFNITPYLKSGENVIALEVYRWSDGSYLELQDMFRLNGIERDVYLYRRPATHIRDIHTTATLSDDYQDGILKVNLDIQGKRNAESVSLTLFNPQGKTVWTKQQALAAGEFATGTIINAVERWSAESPTLYPLRIALLNSNGEVAQATWLRVGFRRSELKNGNVLVNGQPVLFKGVNRHEHDPKTGHVVDEASMRQDMALMKQLNINAVRNSHYPNNPLWYALADEMGLYVVDEANIESHGIGVANQGQFYKPEQHMVTRPEWQAAYIDRVSNMYEASKNHASVVILSIGNETGDGPNTEVLYHWLKERTSLPVMSEQAQMKPHTDMYAQMYASIPLMEHFVELGSDRPMILCEYEHAMGNSVGNLHEYWQLIRKHPSLQGGFIWDWVDQTITTSSEDGVEYQGYGGDFEPQGVYHDGNFSANGLLTAEREFHPHAYEVRQVYQDVEVQAEAPESGKIAIFNRRFFTDLSDLALNWTLEANGEPVASGSLDSLTTGPRQWQNVQLGLPAEREAGKRYYLTLRFVQKQAIAGVDTGTLMATTQLALSYVAATKPVVKNAAPEVINAGNITVLKATNTEYHFDSHTGWLSGLTVNGQQILASPMVPWFWRAPTDNDFGEGFPEKARVWNNIHQQASLTQWSLEETSDAVILQTEHQLPPVESRYRSKYTLGSDGKLTVAVEFLAAPNHFYPELPRLGHRLQLLPAYSDVSWFGRGPHENYWDRKQSALFGRYSMPVDALSHGYVRPQENGHRSDVYEVTFSGTNTPAVTFEGAPWIGFNAEHHDSMDYDQFEKAGLHPHDIPRQDTVYVNIDYKQRGVAGTDSWMTAPLFKYTLPWRDYLYSFTISPGH</sequence>
<dbReference type="InterPro" id="IPR006103">
    <property type="entry name" value="Glyco_hydro_2_cat"/>
</dbReference>
<comment type="caution">
    <text evidence="9">The sequence shown here is derived from an EMBL/GenBank/DDBJ whole genome shotgun (WGS) entry which is preliminary data.</text>
</comment>
<evidence type="ECO:0000256" key="6">
    <source>
        <dbReference type="ARBA" id="ARBA00032230"/>
    </source>
</evidence>
<dbReference type="Gene3D" id="2.60.40.10">
    <property type="entry name" value="Immunoglobulins"/>
    <property type="match status" value="2"/>
</dbReference>
<dbReference type="InterPro" id="IPR008979">
    <property type="entry name" value="Galactose-bd-like_sf"/>
</dbReference>
<dbReference type="PRINTS" id="PR00132">
    <property type="entry name" value="GLHYDRLASE2"/>
</dbReference>
<dbReference type="PANTHER" id="PTHR46323">
    <property type="entry name" value="BETA-GALACTOSIDASE"/>
    <property type="match status" value="1"/>
</dbReference>
<protein>
    <recommendedName>
        <fullName evidence="3 7">Beta-galactosidase</fullName>
        <ecNumber evidence="3 7">3.2.1.23</ecNumber>
    </recommendedName>
    <alternativeName>
        <fullName evidence="6 7">Lactase</fullName>
    </alternativeName>
</protein>
<gene>
    <name evidence="9" type="ORF">DXV75_00660</name>
</gene>
<evidence type="ECO:0000313" key="10">
    <source>
        <dbReference type="Proteomes" id="UP000256561"/>
    </source>
</evidence>
<keyword evidence="4 7" id="KW-0378">Hydrolase</keyword>
<evidence type="ECO:0000256" key="3">
    <source>
        <dbReference type="ARBA" id="ARBA00012756"/>
    </source>
</evidence>
<dbReference type="Gene3D" id="2.70.98.10">
    <property type="match status" value="1"/>
</dbReference>
<dbReference type="SUPFAM" id="SSF49785">
    <property type="entry name" value="Galactose-binding domain-like"/>
    <property type="match status" value="1"/>
</dbReference>
<dbReference type="InterPro" id="IPR013783">
    <property type="entry name" value="Ig-like_fold"/>
</dbReference>
<evidence type="ECO:0000256" key="1">
    <source>
        <dbReference type="ARBA" id="ARBA00001412"/>
    </source>
</evidence>
<dbReference type="GO" id="GO:0009341">
    <property type="term" value="C:beta-galactosidase complex"/>
    <property type="evidence" value="ECO:0007669"/>
    <property type="project" value="InterPro"/>
</dbReference>
<dbReference type="PROSITE" id="PS00719">
    <property type="entry name" value="GLYCOSYL_HYDROL_F2_1"/>
    <property type="match status" value="1"/>
</dbReference>
<dbReference type="InterPro" id="IPR004199">
    <property type="entry name" value="B-gal_small/dom_5"/>
</dbReference>
<dbReference type="PANTHER" id="PTHR46323:SF2">
    <property type="entry name" value="BETA-GALACTOSIDASE"/>
    <property type="match status" value="1"/>
</dbReference>
<dbReference type="GO" id="GO:0005990">
    <property type="term" value="P:lactose catabolic process"/>
    <property type="evidence" value="ECO:0007669"/>
    <property type="project" value="TreeGrafter"/>
</dbReference>
<dbReference type="InterPro" id="IPR032312">
    <property type="entry name" value="LacZ_4"/>
</dbReference>
<dbReference type="InterPro" id="IPR050347">
    <property type="entry name" value="Bact_Beta-galactosidase"/>
</dbReference>
<evidence type="ECO:0000313" key="9">
    <source>
        <dbReference type="EMBL" id="RDV29411.1"/>
    </source>
</evidence>
<keyword evidence="5 7" id="KW-0326">Glycosidase</keyword>
<evidence type="ECO:0000256" key="2">
    <source>
        <dbReference type="ARBA" id="ARBA00007401"/>
    </source>
</evidence>
<dbReference type="InterPro" id="IPR011013">
    <property type="entry name" value="Gal_mutarotase_sf_dom"/>
</dbReference>
<dbReference type="InterPro" id="IPR014718">
    <property type="entry name" value="GH-type_carb-bd"/>
</dbReference>
<dbReference type="Proteomes" id="UP000256561">
    <property type="component" value="Unassembled WGS sequence"/>
</dbReference>
<dbReference type="Pfam" id="PF02836">
    <property type="entry name" value="Glyco_hydro_2_C"/>
    <property type="match status" value="1"/>
</dbReference>
<dbReference type="EMBL" id="QRHA01000001">
    <property type="protein sequence ID" value="RDV29411.1"/>
    <property type="molecule type" value="Genomic_DNA"/>
</dbReference>
<dbReference type="Pfam" id="PF02837">
    <property type="entry name" value="Glyco_hydro_2_N"/>
    <property type="match status" value="1"/>
</dbReference>
<dbReference type="AlphaFoldDB" id="A0A3D8MFR0"/>
<feature type="domain" description="Beta galactosidase small chain/" evidence="8">
    <location>
        <begin position="733"/>
        <end position="1008"/>
    </location>
</feature>
<comment type="catalytic activity">
    <reaction evidence="1 7">
        <text>Hydrolysis of terminal non-reducing beta-D-galactose residues in beta-D-galactosides.</text>
        <dbReference type="EC" id="3.2.1.23"/>
    </reaction>
</comment>
<dbReference type="Pfam" id="PF02929">
    <property type="entry name" value="Bgal_small_N"/>
    <property type="match status" value="1"/>
</dbReference>
<dbReference type="InterPro" id="IPR006102">
    <property type="entry name" value="Ig-like_GH2"/>
</dbReference>
<dbReference type="GO" id="GO:0030246">
    <property type="term" value="F:carbohydrate binding"/>
    <property type="evidence" value="ECO:0007669"/>
    <property type="project" value="InterPro"/>
</dbReference>
<proteinExistence type="inferred from homology"/>
<dbReference type="EC" id="3.2.1.23" evidence="3 7"/>
<dbReference type="Gene3D" id="2.60.120.260">
    <property type="entry name" value="Galactose-binding domain-like"/>
    <property type="match status" value="1"/>
</dbReference>
<keyword evidence="10" id="KW-1185">Reference proteome</keyword>
<dbReference type="InterPro" id="IPR017853">
    <property type="entry name" value="GH"/>
</dbReference>
<dbReference type="InterPro" id="IPR006104">
    <property type="entry name" value="Glyco_hydro_2_N"/>
</dbReference>
<dbReference type="SUPFAM" id="SSF74650">
    <property type="entry name" value="Galactose mutarotase-like"/>
    <property type="match status" value="1"/>
</dbReference>
<evidence type="ECO:0000256" key="5">
    <source>
        <dbReference type="ARBA" id="ARBA00023295"/>
    </source>
</evidence>
<reference evidence="10" key="1">
    <citation type="submission" date="2018-08" db="EMBL/GenBank/DDBJ databases">
        <authorList>
            <person name="Zhang J."/>
            <person name="Du Z.-J."/>
        </authorList>
    </citation>
    <scope>NUCLEOTIDE SEQUENCE [LARGE SCALE GENOMIC DNA]</scope>
    <source>
        <strain evidence="10">KCTC 52655</strain>
    </source>
</reference>
<organism evidence="9 10">
    <name type="scientific">Alteromonas aestuariivivens</name>
    <dbReference type="NCBI Taxonomy" id="1938339"/>
    <lineage>
        <taxon>Bacteria</taxon>
        <taxon>Pseudomonadati</taxon>
        <taxon>Pseudomonadota</taxon>
        <taxon>Gammaproteobacteria</taxon>
        <taxon>Alteromonadales</taxon>
        <taxon>Alteromonadaceae</taxon>
        <taxon>Alteromonas/Salinimonas group</taxon>
        <taxon>Alteromonas</taxon>
    </lineage>
</organism>
<dbReference type="GO" id="GO:0004565">
    <property type="term" value="F:beta-galactosidase activity"/>
    <property type="evidence" value="ECO:0007669"/>
    <property type="project" value="UniProtKB-EC"/>
</dbReference>
<dbReference type="SUPFAM" id="SSF51445">
    <property type="entry name" value="(Trans)glycosidases"/>
    <property type="match status" value="1"/>
</dbReference>
<comment type="similarity">
    <text evidence="2 7">Belongs to the glycosyl hydrolase 2 family.</text>
</comment>
<dbReference type="Pfam" id="PF16353">
    <property type="entry name" value="LacZ_4"/>
    <property type="match status" value="1"/>
</dbReference>
<dbReference type="SUPFAM" id="SSF49303">
    <property type="entry name" value="beta-Galactosidase/glucuronidase domain"/>
    <property type="match status" value="2"/>
</dbReference>
<dbReference type="OrthoDB" id="9758603at2"/>
<dbReference type="InterPro" id="IPR036156">
    <property type="entry name" value="Beta-gal/glucu_dom_sf"/>
</dbReference>
<dbReference type="SMART" id="SM01038">
    <property type="entry name" value="Bgal_small_N"/>
    <property type="match status" value="1"/>
</dbReference>
<accession>A0A3D8MFR0</accession>
<dbReference type="Pfam" id="PF00703">
    <property type="entry name" value="Glyco_hydro_2"/>
    <property type="match status" value="1"/>
</dbReference>
<evidence type="ECO:0000256" key="7">
    <source>
        <dbReference type="RuleBase" id="RU361154"/>
    </source>
</evidence>
<name>A0A3D8MFR0_9ALTE</name>
<dbReference type="InterPro" id="IPR023230">
    <property type="entry name" value="Glyco_hydro_2_CS"/>
</dbReference>
<dbReference type="Gene3D" id="3.20.20.80">
    <property type="entry name" value="Glycosidases"/>
    <property type="match status" value="1"/>
</dbReference>
<dbReference type="InterPro" id="IPR006101">
    <property type="entry name" value="Glyco_hydro_2"/>
</dbReference>
<evidence type="ECO:0000259" key="8">
    <source>
        <dbReference type="SMART" id="SM01038"/>
    </source>
</evidence>
<evidence type="ECO:0000256" key="4">
    <source>
        <dbReference type="ARBA" id="ARBA00022801"/>
    </source>
</evidence>